<dbReference type="PATRIC" id="fig|2041.4.peg.2021"/>
<dbReference type="Proteomes" id="UP000067689">
    <property type="component" value="Chromosome"/>
</dbReference>
<dbReference type="EMBL" id="CP011502">
    <property type="protein sequence ID" value="ALX04948.1"/>
    <property type="molecule type" value="Genomic_DNA"/>
</dbReference>
<proteinExistence type="predicted"/>
<reference evidence="2 3" key="1">
    <citation type="journal article" date="1991" name="Int. J. Syst. Bacteriol.">
        <title>Description of the erythromycin-producing bacterium Arthrobacter sp. strain NRRL B-3381 as Aeromicrobium erythreum gen. nov., sp. nov.</title>
        <authorList>
            <person name="Miller E.S."/>
            <person name="Woese C.R."/>
            <person name="Brenner S."/>
        </authorList>
    </citation>
    <scope>NUCLEOTIDE SEQUENCE [LARGE SCALE GENOMIC DNA]</scope>
    <source>
        <strain evidence="2 3">AR18</strain>
    </source>
</reference>
<protein>
    <submittedName>
        <fullName evidence="2">Uncharacterized protein</fullName>
    </submittedName>
</protein>
<dbReference type="STRING" id="2041.AERYTH_09665"/>
<keyword evidence="3" id="KW-1185">Reference proteome</keyword>
<dbReference type="KEGG" id="aer:AERYTH_09665"/>
<name>A0A0U4BAZ1_9ACTN</name>
<feature type="region of interest" description="Disordered" evidence="1">
    <location>
        <begin position="269"/>
        <end position="290"/>
    </location>
</feature>
<feature type="compositionally biased region" description="Acidic residues" evidence="1">
    <location>
        <begin position="269"/>
        <end position="279"/>
    </location>
</feature>
<evidence type="ECO:0000256" key="1">
    <source>
        <dbReference type="SAM" id="MobiDB-lite"/>
    </source>
</evidence>
<dbReference type="RefSeq" id="WP_067857828.1">
    <property type="nucleotide sequence ID" value="NZ_CP011502.1"/>
</dbReference>
<dbReference type="AlphaFoldDB" id="A0A0U4BAZ1"/>
<sequence length="331" mass="36312">MTDAQWLEILVRMVAGEASEEPIEGVLAVRLDEDSEELTRFHVRKHGHRWRVDDESGRPWAIQGDRVGYLFHHDEADEDVPERVGREAMAMHAPFGGALARPRPVDWLIAGDWRHGPAELAAPLRRTTHLGREAWDVRLIRPEGAGEVRYVVDGSDGRLLACEGAYELNFRWEELAVVDPHPPALFVWDGPYGTGPGGVDYVDPSEDAATVMARNREATAALVTGLGLDSLSVTSAGTAEAYVVGDGAVSLHWNASAWFSVLRVPLEAEDDEDADEGEEGPAARGTVATGWSDDRWSWTVAVGDELQEPERQRLVAHLQARTHALSATPDP</sequence>
<organism evidence="2 3">
    <name type="scientific">Aeromicrobium erythreum</name>
    <dbReference type="NCBI Taxonomy" id="2041"/>
    <lineage>
        <taxon>Bacteria</taxon>
        <taxon>Bacillati</taxon>
        <taxon>Actinomycetota</taxon>
        <taxon>Actinomycetes</taxon>
        <taxon>Propionibacteriales</taxon>
        <taxon>Nocardioidaceae</taxon>
        <taxon>Aeromicrobium</taxon>
    </lineage>
</organism>
<gene>
    <name evidence="2" type="ORF">AERYTH_09665</name>
</gene>
<evidence type="ECO:0000313" key="2">
    <source>
        <dbReference type="EMBL" id="ALX04948.1"/>
    </source>
</evidence>
<dbReference type="OrthoDB" id="3746479at2"/>
<accession>A0A0U4BAZ1</accession>
<evidence type="ECO:0000313" key="3">
    <source>
        <dbReference type="Proteomes" id="UP000067689"/>
    </source>
</evidence>